<feature type="transmembrane region" description="Helical" evidence="1">
    <location>
        <begin position="71"/>
        <end position="92"/>
    </location>
</feature>
<keyword evidence="1" id="KW-1133">Transmembrane helix</keyword>
<reference evidence="2 3" key="1">
    <citation type="journal article" date="2007" name="PLoS Genet.">
        <title>Patterns and implications of gene gain and loss in the evolution of Prochlorococcus.</title>
        <authorList>
            <person name="Kettler G.C."/>
            <person name="Martiny A.C."/>
            <person name="Huang K."/>
            <person name="Zucker J."/>
            <person name="Coleman M.L."/>
            <person name="Rodrigue S."/>
            <person name="Chen F."/>
            <person name="Lapidus A."/>
            <person name="Ferriera S."/>
            <person name="Johnson J."/>
            <person name="Steglich C."/>
            <person name="Church G.M."/>
            <person name="Richardson P."/>
            <person name="Chisholm S.W."/>
        </authorList>
    </citation>
    <scope>NUCLEOTIDE SEQUENCE [LARGE SCALE GENOMIC DNA]</scope>
    <source>
        <strain evidence="3">MIT 9211</strain>
    </source>
</reference>
<proteinExistence type="predicted"/>
<dbReference type="STRING" id="93059.P9211_11221"/>
<dbReference type="EMBL" id="CP000878">
    <property type="protein sequence ID" value="ABX09053.1"/>
    <property type="molecule type" value="Genomic_DNA"/>
</dbReference>
<dbReference type="AlphaFoldDB" id="A9BB41"/>
<keyword evidence="1" id="KW-0812">Transmembrane</keyword>
<dbReference type="eggNOG" id="ENOG502ZTNY">
    <property type="taxonomic scope" value="Bacteria"/>
</dbReference>
<dbReference type="KEGG" id="pmj:P9211_11221"/>
<gene>
    <name evidence="2" type="ordered locus">P9211_11221</name>
</gene>
<dbReference type="Proteomes" id="UP000000788">
    <property type="component" value="Chromosome"/>
</dbReference>
<name>A9BB41_PROM4</name>
<keyword evidence="1" id="KW-0472">Membrane</keyword>
<sequence length="133" mass="14763">MVSGVKGYWLLTWLGLLSNVAAILFFAFVVSFYNPSFRAGNISFSAAIHWPSAVVGIVACSGLLAERRWGVVLAIVALSMTIIGSLTYAIFLLQSEKYLSNLSLIAFLISIFNSMALIYWCRPAHRKTKRIRL</sequence>
<evidence type="ECO:0000313" key="3">
    <source>
        <dbReference type="Proteomes" id="UP000000788"/>
    </source>
</evidence>
<keyword evidence="3" id="KW-1185">Reference proteome</keyword>
<accession>A9BB41</accession>
<feature type="transmembrane region" description="Helical" evidence="1">
    <location>
        <begin position="42"/>
        <end position="64"/>
    </location>
</feature>
<feature type="transmembrane region" description="Helical" evidence="1">
    <location>
        <begin position="7"/>
        <end position="30"/>
    </location>
</feature>
<organism evidence="2 3">
    <name type="scientific">Prochlorococcus marinus (strain MIT 9211)</name>
    <dbReference type="NCBI Taxonomy" id="93059"/>
    <lineage>
        <taxon>Bacteria</taxon>
        <taxon>Bacillati</taxon>
        <taxon>Cyanobacteriota</taxon>
        <taxon>Cyanophyceae</taxon>
        <taxon>Synechococcales</taxon>
        <taxon>Prochlorococcaceae</taxon>
        <taxon>Prochlorococcus</taxon>
    </lineage>
</organism>
<dbReference type="OrthoDB" id="540700at2"/>
<protein>
    <submittedName>
        <fullName evidence="2">Possible Adenoviral fiber protein</fullName>
    </submittedName>
</protein>
<dbReference type="HOGENOM" id="CLU_1884785_0_0_3"/>
<evidence type="ECO:0000256" key="1">
    <source>
        <dbReference type="SAM" id="Phobius"/>
    </source>
</evidence>
<dbReference type="RefSeq" id="WP_012195674.1">
    <property type="nucleotide sequence ID" value="NC_009976.1"/>
</dbReference>
<evidence type="ECO:0000313" key="2">
    <source>
        <dbReference type="EMBL" id="ABX09053.1"/>
    </source>
</evidence>
<feature type="transmembrane region" description="Helical" evidence="1">
    <location>
        <begin position="98"/>
        <end position="120"/>
    </location>
</feature>